<evidence type="ECO:0000256" key="2">
    <source>
        <dbReference type="ARBA" id="ARBA00022692"/>
    </source>
</evidence>
<dbReference type="EMBL" id="ML975265">
    <property type="protein sequence ID" value="KAF1837104.1"/>
    <property type="molecule type" value="Genomic_DNA"/>
</dbReference>
<evidence type="ECO:0000313" key="8">
    <source>
        <dbReference type="EMBL" id="KAF1837104.1"/>
    </source>
</evidence>
<dbReference type="Proteomes" id="UP000800040">
    <property type="component" value="Unassembled WGS sequence"/>
</dbReference>
<evidence type="ECO:0000256" key="4">
    <source>
        <dbReference type="ARBA" id="ARBA00023136"/>
    </source>
</evidence>
<proteinExistence type="inferred from homology"/>
<accession>A0A6A5KRQ8</accession>
<keyword evidence="3 6" id="KW-1133">Transmembrane helix</keyword>
<gene>
    <name evidence="8" type="ORF">BDW02DRAFT_577369</name>
</gene>
<keyword evidence="2 6" id="KW-0812">Transmembrane</keyword>
<protein>
    <recommendedName>
        <fullName evidence="7">Rhodopsin domain-containing protein</fullName>
    </recommendedName>
</protein>
<evidence type="ECO:0000256" key="5">
    <source>
        <dbReference type="ARBA" id="ARBA00038359"/>
    </source>
</evidence>
<evidence type="ECO:0000259" key="7">
    <source>
        <dbReference type="Pfam" id="PF20684"/>
    </source>
</evidence>
<dbReference type="InterPro" id="IPR052337">
    <property type="entry name" value="SAT4-like"/>
</dbReference>
<feature type="transmembrane region" description="Helical" evidence="6">
    <location>
        <begin position="13"/>
        <end position="29"/>
    </location>
</feature>
<keyword evidence="9" id="KW-1185">Reference proteome</keyword>
<keyword evidence="4 6" id="KW-0472">Membrane</keyword>
<feature type="transmembrane region" description="Helical" evidence="6">
    <location>
        <begin position="179"/>
        <end position="202"/>
    </location>
</feature>
<dbReference type="GO" id="GO:0016020">
    <property type="term" value="C:membrane"/>
    <property type="evidence" value="ECO:0007669"/>
    <property type="project" value="UniProtKB-SubCell"/>
</dbReference>
<dbReference type="InterPro" id="IPR049326">
    <property type="entry name" value="Rhodopsin_dom_fungi"/>
</dbReference>
<organism evidence="8 9">
    <name type="scientific">Decorospora gaudefroyi</name>
    <dbReference type="NCBI Taxonomy" id="184978"/>
    <lineage>
        <taxon>Eukaryota</taxon>
        <taxon>Fungi</taxon>
        <taxon>Dikarya</taxon>
        <taxon>Ascomycota</taxon>
        <taxon>Pezizomycotina</taxon>
        <taxon>Dothideomycetes</taxon>
        <taxon>Pleosporomycetidae</taxon>
        <taxon>Pleosporales</taxon>
        <taxon>Pleosporineae</taxon>
        <taxon>Pleosporaceae</taxon>
        <taxon>Decorospora</taxon>
    </lineage>
</organism>
<evidence type="ECO:0000256" key="1">
    <source>
        <dbReference type="ARBA" id="ARBA00004141"/>
    </source>
</evidence>
<evidence type="ECO:0000256" key="3">
    <source>
        <dbReference type="ARBA" id="ARBA00022989"/>
    </source>
</evidence>
<evidence type="ECO:0000313" key="9">
    <source>
        <dbReference type="Proteomes" id="UP000800040"/>
    </source>
</evidence>
<evidence type="ECO:0000256" key="6">
    <source>
        <dbReference type="SAM" id="Phobius"/>
    </source>
</evidence>
<feature type="transmembrane region" description="Helical" evidence="6">
    <location>
        <begin position="138"/>
        <end position="159"/>
    </location>
</feature>
<comment type="similarity">
    <text evidence="5">Belongs to the SAT4 family.</text>
</comment>
<feature type="domain" description="Rhodopsin" evidence="7">
    <location>
        <begin position="22"/>
        <end position="274"/>
    </location>
</feature>
<feature type="transmembrane region" description="Helical" evidence="6">
    <location>
        <begin position="251"/>
        <end position="272"/>
    </location>
</feature>
<dbReference type="OrthoDB" id="2988756at2759"/>
<feature type="transmembrane region" description="Helical" evidence="6">
    <location>
        <begin position="41"/>
        <end position="64"/>
    </location>
</feature>
<name>A0A6A5KRQ8_9PLEO</name>
<comment type="subcellular location">
    <subcellularLocation>
        <location evidence="1">Membrane</location>
        <topology evidence="1">Multi-pass membrane protein</topology>
    </subcellularLocation>
</comment>
<dbReference type="AlphaFoldDB" id="A0A6A5KRQ8"/>
<dbReference type="Pfam" id="PF20684">
    <property type="entry name" value="Fung_rhodopsin"/>
    <property type="match status" value="1"/>
</dbReference>
<reference evidence="8" key="1">
    <citation type="submission" date="2020-01" db="EMBL/GenBank/DDBJ databases">
        <authorList>
            <consortium name="DOE Joint Genome Institute"/>
            <person name="Haridas S."/>
            <person name="Albert R."/>
            <person name="Binder M."/>
            <person name="Bloem J."/>
            <person name="Labutti K."/>
            <person name="Salamov A."/>
            <person name="Andreopoulos B."/>
            <person name="Baker S.E."/>
            <person name="Barry K."/>
            <person name="Bills G."/>
            <person name="Bluhm B.H."/>
            <person name="Cannon C."/>
            <person name="Castanera R."/>
            <person name="Culley D.E."/>
            <person name="Daum C."/>
            <person name="Ezra D."/>
            <person name="Gonzalez J.B."/>
            <person name="Henrissat B."/>
            <person name="Kuo A."/>
            <person name="Liang C."/>
            <person name="Lipzen A."/>
            <person name="Lutzoni F."/>
            <person name="Magnuson J."/>
            <person name="Mondo S."/>
            <person name="Nolan M."/>
            <person name="Ohm R."/>
            <person name="Pangilinan J."/>
            <person name="Park H.-J."/>
            <person name="Ramirez L."/>
            <person name="Alfaro M."/>
            <person name="Sun H."/>
            <person name="Tritt A."/>
            <person name="Yoshinaga Y."/>
            <person name="Zwiers L.-H."/>
            <person name="Turgeon B.G."/>
            <person name="Goodwin S.B."/>
            <person name="Spatafora J.W."/>
            <person name="Crous P.W."/>
            <person name="Grigoriev I.V."/>
        </authorList>
    </citation>
    <scope>NUCLEOTIDE SEQUENCE</scope>
    <source>
        <strain evidence="8">P77</strain>
    </source>
</reference>
<dbReference type="PANTHER" id="PTHR33048">
    <property type="entry name" value="PTH11-LIKE INTEGRAL MEMBRANE PROTEIN (AFU_ORTHOLOGUE AFUA_5G11245)"/>
    <property type="match status" value="1"/>
</dbReference>
<feature type="transmembrane region" description="Helical" evidence="6">
    <location>
        <begin position="98"/>
        <end position="118"/>
    </location>
</feature>
<sequence length="361" mass="40216">MATNFVAEAWSELAIGLVFIGLRLYFRYMHTGMEGITWDDLLMILAGLLYACETTAAHLIVAAWHNGGNNSFTPDIRAKLDPNSEKWRHAVNGSKAHVFGWFMYTSLVWTLKCCWTIYYSRMTNGIHRMDVRIKLAWALNGITYLAAVCMILFKCWPLHRQWQIYPDPGNTCYPGASKLNVLFITTINVATDLFLMAIPIPIIHGAKLSMKKKIPLFILFSGGHIVIIFGILRCVTLVTVGPTEPSESGHWSVRESFVAVLISNAPMVFPLLKRIPNDTAWASDEAIVVDGKFAVLQEGAVGEKDGGPAQDGNRGSVAGRAVSIRHEPDCGHAHNHGGILKTREWQLSEVYEEGGRRKFED</sequence>
<feature type="transmembrane region" description="Helical" evidence="6">
    <location>
        <begin position="214"/>
        <end position="239"/>
    </location>
</feature>
<dbReference type="PANTHER" id="PTHR33048:SF2">
    <property type="entry name" value="SRPK"/>
    <property type="match status" value="1"/>
</dbReference>